<dbReference type="Proteomes" id="UP001162889">
    <property type="component" value="Unassembled WGS sequence"/>
</dbReference>
<evidence type="ECO:0000313" key="1">
    <source>
        <dbReference type="EMBL" id="MBV6325237.1"/>
    </source>
</evidence>
<name>A0AA41HAZ1_9BURK</name>
<sequence length="200" mass="22556">MKKYVRRSLLVLVTGVTLYVGYAAYRSSFPEEEVVPAVVVGVQHLGPDHLISEFYVNKYGGTGVGREGGGGGEICCIVIPSKWRPGLIVEVRWKVEGWPSENRKEVDAGKFESVTTRGMYIAKVPLEKYENERSGDVYVHFFPKGRVRVVSTLYSVLSTAHPVRYGPVDRDLMATAGWPIKEMFTQAELDEADRRRNKWQ</sequence>
<evidence type="ECO:0000313" key="3">
    <source>
        <dbReference type="Proteomes" id="UP001155901"/>
    </source>
</evidence>
<keyword evidence="4" id="KW-1185">Reference proteome</keyword>
<dbReference type="Pfam" id="PF11745">
    <property type="entry name" value="DUF3304"/>
    <property type="match status" value="1"/>
</dbReference>
<reference evidence="2" key="2">
    <citation type="submission" date="2022-03" db="EMBL/GenBank/DDBJ databases">
        <title>Genome Encyclopedia of Bacteria and Archaea VI: Functional Genomics of Type Strains.</title>
        <authorList>
            <person name="Whitman W."/>
        </authorList>
    </citation>
    <scope>NUCLEOTIDE SEQUENCE</scope>
    <source>
        <strain evidence="2">HSC-15S17</strain>
    </source>
</reference>
<comment type="caution">
    <text evidence="1">The sequence shown here is derived from an EMBL/GenBank/DDBJ whole genome shotgun (WGS) entry which is preliminary data.</text>
</comment>
<dbReference type="RefSeq" id="WP_217946120.1">
    <property type="nucleotide sequence ID" value="NZ_JAHTGR010000027.1"/>
</dbReference>
<gene>
    <name evidence="1" type="ORF">KVP70_30405</name>
    <name evidence="2" type="ORF">L1274_006215</name>
</gene>
<evidence type="ECO:0000313" key="4">
    <source>
        <dbReference type="Proteomes" id="UP001162889"/>
    </source>
</evidence>
<organism evidence="1 3">
    <name type="scientific">Duganella violaceipulchra</name>
    <dbReference type="NCBI Taxonomy" id="2849652"/>
    <lineage>
        <taxon>Bacteria</taxon>
        <taxon>Pseudomonadati</taxon>
        <taxon>Pseudomonadota</taxon>
        <taxon>Betaproteobacteria</taxon>
        <taxon>Burkholderiales</taxon>
        <taxon>Oxalobacteraceae</taxon>
        <taxon>Telluria group</taxon>
        <taxon>Duganella</taxon>
    </lineage>
</organism>
<protein>
    <submittedName>
        <fullName evidence="1">DUF3304 domain-containing protein</fullName>
    </submittedName>
</protein>
<dbReference type="InterPro" id="IPR021733">
    <property type="entry name" value="DUF3304"/>
</dbReference>
<evidence type="ECO:0000313" key="2">
    <source>
        <dbReference type="EMBL" id="MCP2012451.1"/>
    </source>
</evidence>
<dbReference type="AlphaFoldDB" id="A0AA41HAZ1"/>
<accession>A0AA41HAZ1</accession>
<proteinExistence type="predicted"/>
<reference evidence="1" key="1">
    <citation type="submission" date="2021-07" db="EMBL/GenBank/DDBJ databases">
        <title>Characterization of violacein-producing bacteria and related species.</title>
        <authorList>
            <person name="Wilson H.S."/>
            <person name="De Leon M.E."/>
        </authorList>
    </citation>
    <scope>NUCLEOTIDE SEQUENCE</scope>
    <source>
        <strain evidence="1">HSC-15S17</strain>
    </source>
</reference>
<dbReference type="EMBL" id="JAHTGR010000027">
    <property type="protein sequence ID" value="MBV6325237.1"/>
    <property type="molecule type" value="Genomic_DNA"/>
</dbReference>
<dbReference type="Proteomes" id="UP001155901">
    <property type="component" value="Unassembled WGS sequence"/>
</dbReference>
<dbReference type="EMBL" id="JALJZU010000019">
    <property type="protein sequence ID" value="MCP2012451.1"/>
    <property type="molecule type" value="Genomic_DNA"/>
</dbReference>